<feature type="transmembrane region" description="Helical" evidence="8">
    <location>
        <begin position="87"/>
        <end position="105"/>
    </location>
</feature>
<evidence type="ECO:0000256" key="7">
    <source>
        <dbReference type="RuleBase" id="RU000538"/>
    </source>
</evidence>
<dbReference type="HAMAP" id="MF_00948">
    <property type="entry name" value="NusG"/>
    <property type="match status" value="1"/>
</dbReference>
<proteinExistence type="inferred from homology"/>
<dbReference type="InterPro" id="IPR006645">
    <property type="entry name" value="NGN-like_dom"/>
</dbReference>
<comment type="function">
    <text evidence="5 7">Participates in transcription elongation, termination and antitermination.</text>
</comment>
<keyword evidence="8" id="KW-0472">Membrane</keyword>
<dbReference type="InterPro" id="IPR047050">
    <property type="entry name" value="NGN"/>
</dbReference>
<dbReference type="Proteomes" id="UP001221763">
    <property type="component" value="Unassembled WGS sequence"/>
</dbReference>
<keyword evidence="11" id="KW-1185">Reference proteome</keyword>
<reference evidence="10 11" key="1">
    <citation type="journal article" date="2023" name="Plant">
        <title>Draft Genome Sequence Resource of CBPPT1, a 'Candidatus Phytoplasma trifolii'-Related Strain Associated with Potato Purple Top Disease in the Columbia Basin, U.S.A.</title>
        <authorList>
            <person name="Wei W."/>
            <person name="Shao J."/>
            <person name="Bottner-Parker K.D."/>
            <person name="Zhao Y."/>
        </authorList>
    </citation>
    <scope>NUCLEOTIDE SEQUENCE [LARGE SCALE GENOMIC DNA]</scope>
    <source>
        <strain evidence="10 11">CBPPT1</strain>
    </source>
</reference>
<dbReference type="InterPro" id="IPR036735">
    <property type="entry name" value="NGN_dom_sf"/>
</dbReference>
<dbReference type="Gene3D" id="3.30.70.940">
    <property type="entry name" value="NusG, N-terminal domain"/>
    <property type="match status" value="1"/>
</dbReference>
<keyword evidence="3 5" id="KW-0805">Transcription regulation</keyword>
<evidence type="ECO:0000256" key="2">
    <source>
        <dbReference type="ARBA" id="ARBA00022814"/>
    </source>
</evidence>
<dbReference type="SMART" id="SM00738">
    <property type="entry name" value="NGN"/>
    <property type="match status" value="1"/>
</dbReference>
<dbReference type="Gene3D" id="2.30.30.30">
    <property type="match status" value="1"/>
</dbReference>
<dbReference type="CDD" id="cd06091">
    <property type="entry name" value="KOW_NusG"/>
    <property type="match status" value="1"/>
</dbReference>
<evidence type="ECO:0000256" key="1">
    <source>
        <dbReference type="ARBA" id="ARBA00022472"/>
    </source>
</evidence>
<name>A0ABT5L8Q7_9MOLU</name>
<dbReference type="EMBL" id="JANHJP010000003">
    <property type="protein sequence ID" value="MDC9032021.1"/>
    <property type="molecule type" value="Genomic_DNA"/>
</dbReference>
<protein>
    <recommendedName>
        <fullName evidence="5 6">Transcription termination/antitermination protein NusG</fullName>
    </recommendedName>
</protein>
<evidence type="ECO:0000313" key="11">
    <source>
        <dbReference type="Proteomes" id="UP001221763"/>
    </source>
</evidence>
<comment type="caution">
    <text evidence="10">The sequence shown here is derived from an EMBL/GenBank/DDBJ whole genome shotgun (WGS) entry which is preliminary data.</text>
</comment>
<evidence type="ECO:0000259" key="9">
    <source>
        <dbReference type="SMART" id="SM00738"/>
    </source>
</evidence>
<dbReference type="CDD" id="cd09891">
    <property type="entry name" value="NGN_Bact_1"/>
    <property type="match status" value="1"/>
</dbReference>
<evidence type="ECO:0000256" key="6">
    <source>
        <dbReference type="NCBIfam" id="TIGR00922"/>
    </source>
</evidence>
<evidence type="ECO:0000256" key="3">
    <source>
        <dbReference type="ARBA" id="ARBA00023015"/>
    </source>
</evidence>
<dbReference type="InterPro" id="IPR043425">
    <property type="entry name" value="NusG-like"/>
</dbReference>
<keyword evidence="8" id="KW-1133">Transmembrane helix</keyword>
<comment type="similarity">
    <text evidence="5 7">Belongs to the NusG family.</text>
</comment>
<evidence type="ECO:0000256" key="5">
    <source>
        <dbReference type="HAMAP-Rule" id="MF_00948"/>
    </source>
</evidence>
<evidence type="ECO:0000313" key="10">
    <source>
        <dbReference type="EMBL" id="MDC9032021.1"/>
    </source>
</evidence>
<dbReference type="Pfam" id="PF02357">
    <property type="entry name" value="NusG"/>
    <property type="match status" value="1"/>
</dbReference>
<dbReference type="SUPFAM" id="SSF50104">
    <property type="entry name" value="Translation proteins SH3-like domain"/>
    <property type="match status" value="1"/>
</dbReference>
<keyword evidence="4 5" id="KW-0804">Transcription</keyword>
<dbReference type="NCBIfam" id="TIGR00922">
    <property type="entry name" value="nusG"/>
    <property type="match status" value="1"/>
</dbReference>
<dbReference type="InterPro" id="IPR015869">
    <property type="entry name" value="Transcrpt_antiterm_NusG_bac_CS"/>
</dbReference>
<feature type="domain" description="NusG-like N-terminal" evidence="9">
    <location>
        <begin position="26"/>
        <end position="140"/>
    </location>
</feature>
<sequence length="204" mass="23530">MKNKDKINSINSKENISKDITQSNEEAKWYIIQTYSGYENSVREDLLKLVNSNIRLSNLIFEVICPKEKYFKVKADGMKQEKERKMFSGYVFIKMIMTDYSWFIVRNLQKVTNFLGSTKKTNTKPTPLSEKEIKTILIKIGVMAKPTYNHLINKKVEITHGSFVGKKGTVVQIDSTKNSMIVEIDLFGRNTPIEISLSSFKEIL</sequence>
<dbReference type="InterPro" id="IPR008991">
    <property type="entry name" value="Translation_prot_SH3-like_sf"/>
</dbReference>
<gene>
    <name evidence="5" type="primary">nusG</name>
    <name evidence="10" type="ORF">M8044_000240</name>
</gene>
<accession>A0ABT5L8Q7</accession>
<organism evidence="10 11">
    <name type="scientific">Columbia Basin potato purple top phytoplasma</name>
    <dbReference type="NCBI Taxonomy" id="307134"/>
    <lineage>
        <taxon>Bacteria</taxon>
        <taxon>Bacillati</taxon>
        <taxon>Mycoplasmatota</taxon>
        <taxon>Mollicutes</taxon>
        <taxon>Acholeplasmatales</taxon>
        <taxon>Acholeplasmataceae</taxon>
        <taxon>Candidatus Phytoplasma</taxon>
        <taxon>16SrVI (Clover proliferation group)</taxon>
    </lineage>
</organism>
<keyword evidence="2 5" id="KW-0889">Transcription antitermination</keyword>
<dbReference type="InterPro" id="IPR001062">
    <property type="entry name" value="Transcrpt_antiterm_NusG"/>
</dbReference>
<evidence type="ECO:0000256" key="8">
    <source>
        <dbReference type="SAM" id="Phobius"/>
    </source>
</evidence>
<keyword evidence="1 5" id="KW-0806">Transcription termination</keyword>
<dbReference type="RefSeq" id="WP_273585237.1">
    <property type="nucleotide sequence ID" value="NZ_JANHJP010000003.1"/>
</dbReference>
<dbReference type="PANTHER" id="PTHR30265:SF2">
    <property type="entry name" value="TRANSCRIPTION TERMINATION_ANTITERMINATION PROTEIN NUSG"/>
    <property type="match status" value="1"/>
</dbReference>
<dbReference type="PRINTS" id="PR00338">
    <property type="entry name" value="NUSGTNSCPFCT"/>
</dbReference>
<dbReference type="PANTHER" id="PTHR30265">
    <property type="entry name" value="RHO-INTERACTING TRANSCRIPTION TERMINATION FACTOR NUSG"/>
    <property type="match status" value="1"/>
</dbReference>
<dbReference type="InterPro" id="IPR014722">
    <property type="entry name" value="Rib_uL2_dom2"/>
</dbReference>
<dbReference type="SUPFAM" id="SSF82679">
    <property type="entry name" value="N-utilization substance G protein NusG, N-terminal domain"/>
    <property type="match status" value="1"/>
</dbReference>
<keyword evidence="8" id="KW-0812">Transmembrane</keyword>
<evidence type="ECO:0000256" key="4">
    <source>
        <dbReference type="ARBA" id="ARBA00023163"/>
    </source>
</evidence>
<dbReference type="PROSITE" id="PS01014">
    <property type="entry name" value="NUSG"/>
    <property type="match status" value="1"/>
</dbReference>